<accession>A0A5E4MC56</accession>
<sequence length="193" mass="22607">MSEINERIDNAEHEYLMKKKKNTSVQKQKGLLNEKFLGMIEEINKDFKQIKKLFMNGTNNNSSCDFNTHKMNHINSMSAGEDIADNNILVNRNTNDQNKYYDFQNSAKFEYNDEFDRYINKSQRTACSQDNIEFWCTNNQIMYNGQSLQHETIEGLYQIKIEDLNAAGVINTVHFFSWENQSICQCGMTYNSN</sequence>
<keyword evidence="2" id="KW-1185">Reference proteome</keyword>
<evidence type="ECO:0000313" key="2">
    <source>
        <dbReference type="Proteomes" id="UP000325440"/>
    </source>
</evidence>
<dbReference type="Proteomes" id="UP000325440">
    <property type="component" value="Unassembled WGS sequence"/>
</dbReference>
<dbReference type="EMBL" id="CABPRJ010000500">
    <property type="protein sequence ID" value="VVC29838.1"/>
    <property type="molecule type" value="Genomic_DNA"/>
</dbReference>
<proteinExistence type="predicted"/>
<organism evidence="1 2">
    <name type="scientific">Cinara cedri</name>
    <dbReference type="NCBI Taxonomy" id="506608"/>
    <lineage>
        <taxon>Eukaryota</taxon>
        <taxon>Metazoa</taxon>
        <taxon>Ecdysozoa</taxon>
        <taxon>Arthropoda</taxon>
        <taxon>Hexapoda</taxon>
        <taxon>Insecta</taxon>
        <taxon>Pterygota</taxon>
        <taxon>Neoptera</taxon>
        <taxon>Paraneoptera</taxon>
        <taxon>Hemiptera</taxon>
        <taxon>Sternorrhyncha</taxon>
        <taxon>Aphidomorpha</taxon>
        <taxon>Aphidoidea</taxon>
        <taxon>Aphididae</taxon>
        <taxon>Lachninae</taxon>
        <taxon>Cinara</taxon>
    </lineage>
</organism>
<evidence type="ECO:0000313" key="1">
    <source>
        <dbReference type="EMBL" id="VVC29838.1"/>
    </source>
</evidence>
<protein>
    <submittedName>
        <fullName evidence="1">Uncharacterized protein</fullName>
    </submittedName>
</protein>
<name>A0A5E4MC56_9HEMI</name>
<gene>
    <name evidence="1" type="ORF">CINCED_3A008339</name>
</gene>
<reference evidence="1 2" key="1">
    <citation type="submission" date="2019-08" db="EMBL/GenBank/DDBJ databases">
        <authorList>
            <person name="Alioto T."/>
            <person name="Alioto T."/>
            <person name="Gomez Garrido J."/>
        </authorList>
    </citation>
    <scope>NUCLEOTIDE SEQUENCE [LARGE SCALE GENOMIC DNA]</scope>
</reference>
<dbReference type="AlphaFoldDB" id="A0A5E4MC56"/>